<keyword evidence="1" id="KW-1185">Reference proteome</keyword>
<evidence type="ECO:0000313" key="2">
    <source>
        <dbReference type="WBParaSite" id="Hba_04329"/>
    </source>
</evidence>
<dbReference type="AlphaFoldDB" id="A0A1I7WH54"/>
<name>A0A1I7WH54_HETBA</name>
<dbReference type="WBParaSite" id="Hba_04329">
    <property type="protein sequence ID" value="Hba_04329"/>
    <property type="gene ID" value="Hba_04329"/>
</dbReference>
<evidence type="ECO:0000313" key="1">
    <source>
        <dbReference type="Proteomes" id="UP000095283"/>
    </source>
</evidence>
<sequence length="168" mass="19489">MDGFSNKMDKENGKSIPLLRKDRSSDDVMVLDLENIIEVGGGMGLGVNIKKEELSHNNTTEKNYSNLMSSTGGQFEWDKRCFFSDGMKQLYLIKYFFPFKDRTYLPGIVDRALSCTGIFDFSERTKELLEEPAYFTAPYSSDRRQQRYGLFMKHNLTVLFSKQIRIIF</sequence>
<accession>A0A1I7WH54</accession>
<protein>
    <submittedName>
        <fullName evidence="2">Uncharacterized protein</fullName>
    </submittedName>
</protein>
<dbReference type="Proteomes" id="UP000095283">
    <property type="component" value="Unplaced"/>
</dbReference>
<proteinExistence type="predicted"/>
<reference evidence="2" key="1">
    <citation type="submission" date="2016-11" db="UniProtKB">
        <authorList>
            <consortium name="WormBaseParasite"/>
        </authorList>
    </citation>
    <scope>IDENTIFICATION</scope>
</reference>
<organism evidence="1 2">
    <name type="scientific">Heterorhabditis bacteriophora</name>
    <name type="common">Entomopathogenic nematode worm</name>
    <dbReference type="NCBI Taxonomy" id="37862"/>
    <lineage>
        <taxon>Eukaryota</taxon>
        <taxon>Metazoa</taxon>
        <taxon>Ecdysozoa</taxon>
        <taxon>Nematoda</taxon>
        <taxon>Chromadorea</taxon>
        <taxon>Rhabditida</taxon>
        <taxon>Rhabditina</taxon>
        <taxon>Rhabditomorpha</taxon>
        <taxon>Strongyloidea</taxon>
        <taxon>Heterorhabditidae</taxon>
        <taxon>Heterorhabditis</taxon>
    </lineage>
</organism>